<evidence type="ECO:0000256" key="2">
    <source>
        <dbReference type="PROSITE-ProRule" id="PRU00236"/>
    </source>
</evidence>
<sequence>MQQVENYWNTLSNESDMSQADMLHNLIEESEAVVIGIGAGMSAATGFTYVGERFTNAFPDFIKKYRLLDMLQASLFEFEDVQEYWAFQSRFSLLNFFDQPTGQAYVDLKEIVAGKDYHIITTNADNAFYAAEYDMDKVFRIQGEYGLWQCTRHCHQQTYQNEALIRQMVKEQSDMKVPETLVPYCPECGAPLEVNKRTEEKGMVEDAHFHEQRQRYEQFLEQTEGKRTLFLEIGVGNTTPQFIKHPFQRMTEDNPKALFVTMNQKDYFIPHAIRPRTVRIDEDIEDVFHTIAENDESRDR</sequence>
<dbReference type="InterPro" id="IPR029035">
    <property type="entry name" value="DHS-like_NAD/FAD-binding_dom"/>
</dbReference>
<feature type="domain" description="Deacetylase sirtuin-type" evidence="3">
    <location>
        <begin position="10"/>
        <end position="298"/>
    </location>
</feature>
<organism evidence="4 5">
    <name type="scientific">Salinicoccus jeotgali</name>
    <dbReference type="NCBI Taxonomy" id="381634"/>
    <lineage>
        <taxon>Bacteria</taxon>
        <taxon>Bacillati</taxon>
        <taxon>Bacillota</taxon>
        <taxon>Bacilli</taxon>
        <taxon>Bacillales</taxon>
        <taxon>Staphylococcaceae</taxon>
        <taxon>Salinicoccus</taxon>
    </lineage>
</organism>
<feature type="binding site" evidence="2">
    <location>
        <position position="150"/>
    </location>
    <ligand>
        <name>Zn(2+)</name>
        <dbReference type="ChEBI" id="CHEBI:29105"/>
    </ligand>
</feature>
<feature type="binding site" evidence="2">
    <location>
        <position position="154"/>
    </location>
    <ligand>
        <name>Zn(2+)</name>
        <dbReference type="ChEBI" id="CHEBI:29105"/>
    </ligand>
</feature>
<dbReference type="Gene3D" id="3.40.50.1220">
    <property type="entry name" value="TPP-binding domain"/>
    <property type="match status" value="1"/>
</dbReference>
<keyword evidence="1" id="KW-0520">NAD</keyword>
<keyword evidence="2" id="KW-0862">Zinc</keyword>
<keyword evidence="2" id="KW-0479">Metal-binding</keyword>
<dbReference type="Proteomes" id="UP001500920">
    <property type="component" value="Unassembled WGS sequence"/>
</dbReference>
<dbReference type="RefSeq" id="WP_344704092.1">
    <property type="nucleotide sequence ID" value="NZ_BAABCK010000067.1"/>
</dbReference>
<dbReference type="EMBL" id="BAABCK010000067">
    <property type="protein sequence ID" value="GAA3731934.1"/>
    <property type="molecule type" value="Genomic_DNA"/>
</dbReference>
<comment type="caution">
    <text evidence="4">The sequence shown here is derived from an EMBL/GenBank/DDBJ whole genome shotgun (WGS) entry which is preliminary data.</text>
</comment>
<dbReference type="PROSITE" id="PS50305">
    <property type="entry name" value="SIRTUIN"/>
    <property type="match status" value="1"/>
</dbReference>
<accession>A0ABP7F7N5</accession>
<name>A0ABP7F7N5_9STAP</name>
<evidence type="ECO:0000313" key="4">
    <source>
        <dbReference type="EMBL" id="GAA3731934.1"/>
    </source>
</evidence>
<reference evidence="5" key="1">
    <citation type="journal article" date="2019" name="Int. J. Syst. Evol. Microbiol.">
        <title>The Global Catalogue of Microorganisms (GCM) 10K type strain sequencing project: providing services to taxonomists for standard genome sequencing and annotation.</title>
        <authorList>
            <consortium name="The Broad Institute Genomics Platform"/>
            <consortium name="The Broad Institute Genome Sequencing Center for Infectious Disease"/>
            <person name="Wu L."/>
            <person name="Ma J."/>
        </authorList>
    </citation>
    <scope>NUCLEOTIDE SEQUENCE [LARGE SCALE GENOMIC DNA]</scope>
    <source>
        <strain evidence="5">JCM 16981</strain>
    </source>
</reference>
<feature type="binding site" evidence="2">
    <location>
        <position position="185"/>
    </location>
    <ligand>
        <name>Zn(2+)</name>
        <dbReference type="ChEBI" id="CHEBI:29105"/>
    </ligand>
</feature>
<protein>
    <submittedName>
        <fullName evidence="4">NAD-dependent deacetylase</fullName>
    </submittedName>
</protein>
<dbReference type="InterPro" id="IPR026590">
    <property type="entry name" value="Ssirtuin_cat_dom"/>
</dbReference>
<dbReference type="SUPFAM" id="SSF52467">
    <property type="entry name" value="DHS-like NAD/FAD-binding domain"/>
    <property type="match status" value="1"/>
</dbReference>
<keyword evidence="5" id="KW-1185">Reference proteome</keyword>
<proteinExistence type="predicted"/>
<comment type="caution">
    <text evidence="2">Lacks conserved residue(s) required for the propagation of feature annotation.</text>
</comment>
<evidence type="ECO:0000259" key="3">
    <source>
        <dbReference type="PROSITE" id="PS50305"/>
    </source>
</evidence>
<feature type="binding site" evidence="2">
    <location>
        <position position="188"/>
    </location>
    <ligand>
        <name>Zn(2+)</name>
        <dbReference type="ChEBI" id="CHEBI:29105"/>
    </ligand>
</feature>
<gene>
    <name evidence="4" type="ORF">GCM10022378_20290</name>
</gene>
<evidence type="ECO:0000256" key="1">
    <source>
        <dbReference type="ARBA" id="ARBA00023027"/>
    </source>
</evidence>
<evidence type="ECO:0000313" key="5">
    <source>
        <dbReference type="Proteomes" id="UP001500920"/>
    </source>
</evidence>